<dbReference type="AlphaFoldDB" id="A0A7S8HFL7"/>
<dbReference type="EMBL" id="CP049742">
    <property type="protein sequence ID" value="QPC46656.1"/>
    <property type="molecule type" value="Genomic_DNA"/>
</dbReference>
<dbReference type="NCBIfam" id="NF010181">
    <property type="entry name" value="PRK13660.1"/>
    <property type="match status" value="1"/>
</dbReference>
<evidence type="ECO:0000256" key="1">
    <source>
        <dbReference type="HAMAP-Rule" id="MF_01575"/>
    </source>
</evidence>
<protein>
    <recommendedName>
        <fullName evidence="1">UPF0398 protein G8O30_06615</fullName>
    </recommendedName>
</protein>
<accession>A0A7S8HFL7</accession>
<name>A0A7S8HFL7_9BACI</name>
<gene>
    <name evidence="2" type="ORF">G8O30_06615</name>
</gene>
<dbReference type="Proteomes" id="UP000593626">
    <property type="component" value="Chromosome"/>
</dbReference>
<dbReference type="InterPro" id="IPR010697">
    <property type="entry name" value="YspA"/>
</dbReference>
<comment type="similarity">
    <text evidence="1">Belongs to the UPF0398 family.</text>
</comment>
<dbReference type="PIRSF" id="PIRSF021290">
    <property type="entry name" value="DUF1273"/>
    <property type="match status" value="1"/>
</dbReference>
<dbReference type="SUPFAM" id="SSF102405">
    <property type="entry name" value="MCP/YpsA-like"/>
    <property type="match status" value="1"/>
</dbReference>
<organism evidence="2 3">
    <name type="scientific">Mangrovibacillus cuniculi</name>
    <dbReference type="NCBI Taxonomy" id="2593652"/>
    <lineage>
        <taxon>Bacteria</taxon>
        <taxon>Bacillati</taxon>
        <taxon>Bacillota</taxon>
        <taxon>Bacilli</taxon>
        <taxon>Bacillales</taxon>
        <taxon>Bacillaceae</taxon>
        <taxon>Mangrovibacillus</taxon>
    </lineage>
</organism>
<dbReference type="HAMAP" id="MF_01575">
    <property type="entry name" value="UPF0398"/>
    <property type="match status" value="1"/>
</dbReference>
<dbReference type="Pfam" id="PF06908">
    <property type="entry name" value="YpsA"/>
    <property type="match status" value="1"/>
</dbReference>
<dbReference type="KEGG" id="mcui:G8O30_06615"/>
<dbReference type="RefSeq" id="WP_239674186.1">
    <property type="nucleotide sequence ID" value="NZ_CP049742.1"/>
</dbReference>
<proteinExistence type="inferred from homology"/>
<evidence type="ECO:0000313" key="2">
    <source>
        <dbReference type="EMBL" id="QPC46656.1"/>
    </source>
</evidence>
<sequence length="181" mass="21126">MKVVTITGYKPHEIGIFQQTHPAVTIIKKAIKQSLLPLCEEGLEWIVLSCQKGVEMWASQVAIELKQEYEVKLAILTPFLDQELKWKENDQLLYNEIIQNADFVDSVSKKPYENPEQFRIKDRLLIHKTDGCIILYDEEVDGSPKFFLNQCKEFSLQQDYDIRLITFEDLQLIQEEAQCTD</sequence>
<evidence type="ECO:0000313" key="3">
    <source>
        <dbReference type="Proteomes" id="UP000593626"/>
    </source>
</evidence>
<reference evidence="2 3" key="1">
    <citation type="submission" date="2019-07" db="EMBL/GenBank/DDBJ databases">
        <title>Genome sequence of 2 isolates from Red Sea Mangroves.</title>
        <authorList>
            <person name="Sefrji F."/>
            <person name="Michoud G."/>
            <person name="Merlino G."/>
            <person name="Daffonchio D."/>
        </authorList>
    </citation>
    <scope>NUCLEOTIDE SEQUENCE [LARGE SCALE GENOMIC DNA]</scope>
    <source>
        <strain evidence="2 3">R1DC41</strain>
    </source>
</reference>
<dbReference type="PANTHER" id="PTHR38440:SF1">
    <property type="entry name" value="UPF0398 PROTEIN SPR0331"/>
    <property type="match status" value="1"/>
</dbReference>
<dbReference type="Gene3D" id="3.40.50.450">
    <property type="match status" value="1"/>
</dbReference>
<dbReference type="PANTHER" id="PTHR38440">
    <property type="entry name" value="UPF0398 PROTEIN YPSA"/>
    <property type="match status" value="1"/>
</dbReference>
<keyword evidence="3" id="KW-1185">Reference proteome</keyword>